<dbReference type="HOGENOM" id="CLU_813018_0_0_0"/>
<dbReference type="PANTHER" id="PTHR34580">
    <property type="match status" value="1"/>
</dbReference>
<evidence type="ECO:0000313" key="3">
    <source>
        <dbReference type="EMBL" id="ABY36566.1"/>
    </source>
</evidence>
<dbReference type="PANTHER" id="PTHR34580:SF1">
    <property type="entry name" value="PROTEIN PAFC"/>
    <property type="match status" value="1"/>
</dbReference>
<proteinExistence type="predicted"/>
<dbReference type="InParanoid" id="A9WJV0"/>
<organism evidence="3 4">
    <name type="scientific">Chloroflexus aurantiacus (strain ATCC 29366 / DSM 635 / J-10-fl)</name>
    <dbReference type="NCBI Taxonomy" id="324602"/>
    <lineage>
        <taxon>Bacteria</taxon>
        <taxon>Bacillati</taxon>
        <taxon>Chloroflexota</taxon>
        <taxon>Chloroflexia</taxon>
        <taxon>Chloroflexales</taxon>
        <taxon>Chloroflexineae</taxon>
        <taxon>Chloroflexaceae</taxon>
        <taxon>Chloroflexus</taxon>
    </lineage>
</organism>
<name>A9WJV0_CHLAA</name>
<dbReference type="FunCoup" id="A9WJV0">
    <property type="interactions" value="147"/>
</dbReference>
<sequence length="338" mass="39179">MATEENRRRRGGGTRRSSLLTFYRRLWLVRRLVRGAATARELIADARRAFDDEIYPSNATAALHHDFDALRELFYCTIKRTHHGRYALVDYGHLALFDLSDEELATFSFLVALFSDNITPNAHDVQHLLQRIIALLPSERRAVLERTTAHLQIETPATTTSPDGELLKRLQTTLGRHYIRFRYRSTHSPAQIEEDHRVAPYRLLVRDGHTYLEAFCLAAPHSAIINHYVTYRVDRIVAGSLLVEPKRLPPIAPPRKTWQIRYRLAAHVARQRDIALWFTNSSVTFLPDGSAEITAQTTDLWQARQVLLRYREHCQVIEPAELVDMIRTSLQKMQEYYQ</sequence>
<feature type="domain" description="WYL" evidence="1">
    <location>
        <begin position="174"/>
        <end position="236"/>
    </location>
</feature>
<protein>
    <submittedName>
        <fullName evidence="3">Transcriptional regulator-like protein</fullName>
    </submittedName>
</protein>
<dbReference type="EMBL" id="CP000909">
    <property type="protein sequence ID" value="ABY36566.1"/>
    <property type="molecule type" value="Genomic_DNA"/>
</dbReference>
<keyword evidence="4" id="KW-1185">Reference proteome</keyword>
<feature type="domain" description="WCX" evidence="2">
    <location>
        <begin position="258"/>
        <end position="333"/>
    </location>
</feature>
<dbReference type="InterPro" id="IPR051534">
    <property type="entry name" value="CBASS_pafABC_assoc_protein"/>
</dbReference>
<dbReference type="AlphaFoldDB" id="A9WJV0"/>
<dbReference type="PATRIC" id="fig|324602.8.peg.3803"/>
<dbReference type="InterPro" id="IPR026881">
    <property type="entry name" value="WYL_dom"/>
</dbReference>
<dbReference type="Proteomes" id="UP000002008">
    <property type="component" value="Chromosome"/>
</dbReference>
<dbReference type="EnsemblBacteria" id="ABY36566">
    <property type="protein sequence ID" value="ABY36566"/>
    <property type="gene ID" value="Caur_3381"/>
</dbReference>
<gene>
    <name evidence="3" type="ordered locus">Caur_3381</name>
</gene>
<dbReference type="eggNOG" id="COG2378">
    <property type="taxonomic scope" value="Bacteria"/>
</dbReference>
<reference evidence="4" key="1">
    <citation type="journal article" date="2011" name="BMC Genomics">
        <title>Complete genome sequence of the filamentous anoxygenic phototrophic bacterium Chloroflexus aurantiacus.</title>
        <authorList>
            <person name="Tang K.H."/>
            <person name="Barry K."/>
            <person name="Chertkov O."/>
            <person name="Dalin E."/>
            <person name="Han C.S."/>
            <person name="Hauser L.J."/>
            <person name="Honchak B.M."/>
            <person name="Karbach L.E."/>
            <person name="Land M.L."/>
            <person name="Lapidus A."/>
            <person name="Larimer F.W."/>
            <person name="Mikhailova N."/>
            <person name="Pitluck S."/>
            <person name="Pierson B.K."/>
            <person name="Blankenship R.E."/>
        </authorList>
    </citation>
    <scope>NUCLEOTIDE SEQUENCE [LARGE SCALE GENOMIC DNA]</scope>
    <source>
        <strain evidence="4">ATCC 29366 / DSM 635 / J-10-fl</strain>
    </source>
</reference>
<dbReference type="Pfam" id="PF13280">
    <property type="entry name" value="WYL"/>
    <property type="match status" value="1"/>
</dbReference>
<dbReference type="PROSITE" id="PS52050">
    <property type="entry name" value="WYL"/>
    <property type="match status" value="1"/>
</dbReference>
<accession>A9WJV0</accession>
<dbReference type="Pfam" id="PF25583">
    <property type="entry name" value="WCX"/>
    <property type="match status" value="1"/>
</dbReference>
<evidence type="ECO:0000259" key="1">
    <source>
        <dbReference type="Pfam" id="PF13280"/>
    </source>
</evidence>
<dbReference type="InterPro" id="IPR057727">
    <property type="entry name" value="WCX_dom"/>
</dbReference>
<dbReference type="STRING" id="324602.Caur_3381"/>
<evidence type="ECO:0000259" key="2">
    <source>
        <dbReference type="Pfam" id="PF25583"/>
    </source>
</evidence>
<evidence type="ECO:0000313" key="4">
    <source>
        <dbReference type="Proteomes" id="UP000002008"/>
    </source>
</evidence>
<dbReference type="KEGG" id="cau:Caur_3381"/>
<dbReference type="RefSeq" id="WP_012259219.1">
    <property type="nucleotide sequence ID" value="NC_010175.1"/>
</dbReference>